<dbReference type="HOGENOM" id="CLU_020336_50_1_5"/>
<feature type="domain" description="AB hydrolase-1" evidence="1">
    <location>
        <begin position="21"/>
        <end position="248"/>
    </location>
</feature>
<accession>Q5NRH7</accession>
<keyword evidence="2" id="KW-0378">Hydrolase</keyword>
<dbReference type="AlphaFoldDB" id="Q5NRH7"/>
<name>Q5NRH7_ZYMMO</name>
<dbReference type="SUPFAM" id="SSF53474">
    <property type="entry name" value="alpha/beta-Hydrolases"/>
    <property type="match status" value="1"/>
</dbReference>
<dbReference type="InterPro" id="IPR050266">
    <property type="entry name" value="AB_hydrolase_sf"/>
</dbReference>
<dbReference type="KEGG" id="zmo:ZMO0053"/>
<dbReference type="InterPro" id="IPR029058">
    <property type="entry name" value="AB_hydrolase_fold"/>
</dbReference>
<dbReference type="Gene3D" id="3.40.50.1820">
    <property type="entry name" value="alpha/beta hydrolase"/>
    <property type="match status" value="1"/>
</dbReference>
<keyword evidence="3" id="KW-1185">Reference proteome</keyword>
<dbReference type="PRINTS" id="PR00111">
    <property type="entry name" value="ABHYDROLASE"/>
</dbReference>
<evidence type="ECO:0000259" key="1">
    <source>
        <dbReference type="Pfam" id="PF00561"/>
    </source>
</evidence>
<dbReference type="RefSeq" id="WP_011240032.1">
    <property type="nucleotide sequence ID" value="NC_006526.2"/>
</dbReference>
<dbReference type="eggNOG" id="COG2267">
    <property type="taxonomic scope" value="Bacteria"/>
</dbReference>
<protein>
    <submittedName>
        <fullName evidence="2">Alpha/beta hydrolase fold protein</fullName>
    </submittedName>
</protein>
<reference evidence="2 3" key="2">
    <citation type="journal article" date="2009" name="Nat. Biotechnol.">
        <title>Improved genome annotation for Zymomonas mobilis.</title>
        <authorList>
            <person name="Yang S."/>
            <person name="Pappas K.M."/>
            <person name="Hauser L.J."/>
            <person name="Land M.L."/>
            <person name="Chen G.L."/>
            <person name="Hurst G.B."/>
            <person name="Pan C."/>
            <person name="Kouvelis V.N."/>
            <person name="Typas M.A."/>
            <person name="Pelletier D.A."/>
            <person name="Klingeman D.M."/>
            <person name="Chang Y.J."/>
            <person name="Samatova N.F."/>
            <person name="Brown S.D."/>
        </authorList>
    </citation>
    <scope>NUCLEOTIDE SEQUENCE [LARGE SCALE GENOMIC DNA]</scope>
    <source>
        <strain evidence="3">ATCC 31821 / ZM4 / CP4</strain>
    </source>
</reference>
<dbReference type="GO" id="GO:0016787">
    <property type="term" value="F:hydrolase activity"/>
    <property type="evidence" value="ECO:0007669"/>
    <property type="project" value="UniProtKB-KW"/>
</dbReference>
<proteinExistence type="predicted"/>
<dbReference type="Proteomes" id="UP000001173">
    <property type="component" value="Chromosome"/>
</dbReference>
<gene>
    <name evidence="2" type="ordered locus">ZMO0053</name>
</gene>
<dbReference type="InterPro" id="IPR000639">
    <property type="entry name" value="Epox_hydrolase-like"/>
</dbReference>
<reference evidence="2 3" key="1">
    <citation type="journal article" date="2005" name="Nat. Biotechnol.">
        <title>The genome sequence of the ethanologenic bacterium Zymomonas mobilis ZM4.</title>
        <authorList>
            <person name="Seo J.S."/>
            <person name="Chong H."/>
            <person name="Park H.S."/>
            <person name="Yoon K.O."/>
            <person name="Jung C."/>
            <person name="Kim J.J."/>
            <person name="Hong J.H."/>
            <person name="Kim H."/>
            <person name="Kim J.H."/>
            <person name="Kil J.I."/>
            <person name="Park C.J."/>
            <person name="Oh H.M."/>
            <person name="Lee J.S."/>
            <person name="Jin S.J."/>
            <person name="Um H.W."/>
            <person name="Lee H.J."/>
            <person name="Oh S.J."/>
            <person name="Kim J.Y."/>
            <person name="Kang H.L."/>
            <person name="Lee S.Y."/>
            <person name="Lee K.J."/>
            <person name="Kang H.S."/>
        </authorList>
    </citation>
    <scope>NUCLEOTIDE SEQUENCE [LARGE SCALE GENOMIC DNA]</scope>
    <source>
        <strain evidence="3">ATCC 31821 / ZM4 / CP4</strain>
    </source>
</reference>
<dbReference type="Pfam" id="PF00561">
    <property type="entry name" value="Abhydrolase_1"/>
    <property type="match status" value="1"/>
</dbReference>
<dbReference type="STRING" id="264203.ZMO0053"/>
<evidence type="ECO:0000313" key="3">
    <source>
        <dbReference type="Proteomes" id="UP000001173"/>
    </source>
</evidence>
<dbReference type="InterPro" id="IPR000073">
    <property type="entry name" value="AB_hydrolase_1"/>
</dbReference>
<dbReference type="ESTHER" id="zymmo-q5nrh7">
    <property type="family name" value="Epoxide_hydrolase"/>
</dbReference>
<dbReference type="PANTHER" id="PTHR43798">
    <property type="entry name" value="MONOACYLGLYCEROL LIPASE"/>
    <property type="match status" value="1"/>
</dbReference>
<dbReference type="PRINTS" id="PR00412">
    <property type="entry name" value="EPOXHYDRLASE"/>
</dbReference>
<evidence type="ECO:0000313" key="2">
    <source>
        <dbReference type="EMBL" id="AAV88677.1"/>
    </source>
</evidence>
<organism evidence="2 3">
    <name type="scientific">Zymomonas mobilis subsp. mobilis (strain ATCC 31821 / ZM4 / CP4)</name>
    <dbReference type="NCBI Taxonomy" id="264203"/>
    <lineage>
        <taxon>Bacteria</taxon>
        <taxon>Pseudomonadati</taxon>
        <taxon>Pseudomonadota</taxon>
        <taxon>Alphaproteobacteria</taxon>
        <taxon>Sphingomonadales</taxon>
        <taxon>Zymomonadaceae</taxon>
        <taxon>Zymomonas</taxon>
    </lineage>
</organism>
<dbReference type="EMBL" id="AE008692">
    <property type="protein sequence ID" value="AAV88677.1"/>
    <property type="molecule type" value="Genomic_DNA"/>
</dbReference>
<sequence length="268" mass="29399">MAFFYHGRDRYYYFDIGTGEPVLFLHGLCNSGRAWAPQVADMVDQGYRVIIPDLLGHGASSLLDREFTPKDQAQAMMAFLEYLGLKSAIVVALSLGGTVALEIATNYPATVEKLVLAGSFLTMATSDRQQMLNSWIETLRQENGGIACFESGWLGLAGQKFAKTASGIACYQAWQAQAAIQDSQSLIQWCEGMKRYDIRPNLEKVTAASLILAGEKDSMSPIKESQEIASLIKSATFKVVTGEGHVFNVSSASEFKNCLHDFLKRGRS</sequence>